<reference evidence="1 2" key="1">
    <citation type="submission" date="2018-09" db="EMBL/GenBank/DDBJ databases">
        <title>Novel species of Cryobacterium.</title>
        <authorList>
            <person name="Liu Q."/>
            <person name="Xin Y.-H."/>
        </authorList>
    </citation>
    <scope>NUCLEOTIDE SEQUENCE [LARGE SCALE GENOMIC DNA]</scope>
    <source>
        <strain evidence="1 2">Hh39</strain>
    </source>
</reference>
<dbReference type="RefSeq" id="WP_119971928.1">
    <property type="nucleotide sequence ID" value="NZ_JBHSQA010000025.1"/>
</dbReference>
<dbReference type="Gene3D" id="3.30.450.150">
    <property type="entry name" value="Haem-degrading domain"/>
    <property type="match status" value="1"/>
</dbReference>
<dbReference type="AlphaFoldDB" id="A0A3A5MTH3"/>
<evidence type="ECO:0000313" key="1">
    <source>
        <dbReference type="EMBL" id="RJT90448.1"/>
    </source>
</evidence>
<dbReference type="NCBIfam" id="NF002696">
    <property type="entry name" value="PRK02487.1-5"/>
    <property type="match status" value="1"/>
</dbReference>
<dbReference type="PANTHER" id="PTHR28255">
    <property type="match status" value="1"/>
</dbReference>
<keyword evidence="2" id="KW-1185">Reference proteome</keyword>
<dbReference type="InterPro" id="IPR010371">
    <property type="entry name" value="YBR137W-like"/>
</dbReference>
<dbReference type="InterPro" id="IPR038084">
    <property type="entry name" value="PduO/GlcC-like_sf"/>
</dbReference>
<dbReference type="Pfam" id="PF03928">
    <property type="entry name" value="HbpS-like"/>
    <property type="match status" value="1"/>
</dbReference>
<proteinExistence type="predicted"/>
<evidence type="ECO:0000313" key="2">
    <source>
        <dbReference type="Proteomes" id="UP000272015"/>
    </source>
</evidence>
<sequence length="166" mass="18309">MSDMSGPHDESLHEQILREEAELVFVSFTREDAWVLGAQLRAAAHARSLPLVIGITLGRLCVFQTALPGASRDNEVWLERKTRAALHFERSSMGVGEQFRELGRNFEAESRLSPESYAANGGVFPIRLIDSGVIGAVGVSGLPQLEDHAFVVEQLRLYREQVGVAH</sequence>
<dbReference type="InterPro" id="IPR005624">
    <property type="entry name" value="PduO/GlcC-like"/>
</dbReference>
<name>A0A3A5MTH3_9MICO</name>
<protein>
    <submittedName>
        <fullName evidence="1">Heme-degrading domain-containing protein</fullName>
    </submittedName>
</protein>
<dbReference type="EMBL" id="QZVS01000060">
    <property type="protein sequence ID" value="RJT90448.1"/>
    <property type="molecule type" value="Genomic_DNA"/>
</dbReference>
<dbReference type="Proteomes" id="UP000272015">
    <property type="component" value="Unassembled WGS sequence"/>
</dbReference>
<comment type="caution">
    <text evidence="1">The sequence shown here is derived from an EMBL/GenBank/DDBJ whole genome shotgun (WGS) entry which is preliminary data.</text>
</comment>
<dbReference type="PIRSF" id="PIRSF008757">
    <property type="entry name" value="UCP008757"/>
    <property type="match status" value="1"/>
</dbReference>
<organism evidence="1 2">
    <name type="scientific">Cryobacterium melibiosiphilum</name>
    <dbReference type="NCBI Taxonomy" id="995039"/>
    <lineage>
        <taxon>Bacteria</taxon>
        <taxon>Bacillati</taxon>
        <taxon>Actinomycetota</taxon>
        <taxon>Actinomycetes</taxon>
        <taxon>Micrococcales</taxon>
        <taxon>Microbacteriaceae</taxon>
        <taxon>Cryobacterium</taxon>
    </lineage>
</organism>
<dbReference type="SUPFAM" id="SSF143744">
    <property type="entry name" value="GlcG-like"/>
    <property type="match status" value="1"/>
</dbReference>
<gene>
    <name evidence="1" type="ORF">D6T64_03920</name>
</gene>
<dbReference type="PANTHER" id="PTHR28255:SF1">
    <property type="entry name" value="UPF0303 PROTEIN YBR137W"/>
    <property type="match status" value="1"/>
</dbReference>
<dbReference type="OrthoDB" id="9815315at2"/>
<accession>A0A3A5MTH3</accession>